<dbReference type="PANTHER" id="PTHR38342:SF1">
    <property type="entry name" value="SLR5037 PROTEIN"/>
    <property type="match status" value="1"/>
</dbReference>
<keyword evidence="3" id="KW-1185">Reference proteome</keyword>
<dbReference type="PIRSF" id="PIRSF021774">
    <property type="entry name" value="UCP021774"/>
    <property type="match status" value="1"/>
</dbReference>
<dbReference type="InterPro" id="IPR016796">
    <property type="entry name" value="UCP021774"/>
</dbReference>
<dbReference type="Proteomes" id="UP001201449">
    <property type="component" value="Unassembled WGS sequence"/>
</dbReference>
<sequence>MTFVINKTLSGISFEKAKEKTVENLKSEGFGILTEIDIQATMKNKLGKEYRPFVILGACNPNYADKVLGIDPHISAFLPCNVTVRTLEDGNIEVAAVDPIAAMGGIGIPEVEPFARDIYEKLKRVIVGL</sequence>
<gene>
    <name evidence="2" type="ORF">L0U89_12040</name>
</gene>
<organism evidence="2 3">
    <name type="scientific">Mariniradius sediminis</name>
    <dbReference type="NCBI Taxonomy" id="2909237"/>
    <lineage>
        <taxon>Bacteria</taxon>
        <taxon>Pseudomonadati</taxon>
        <taxon>Bacteroidota</taxon>
        <taxon>Cytophagia</taxon>
        <taxon>Cytophagales</taxon>
        <taxon>Cyclobacteriaceae</taxon>
        <taxon>Mariniradius</taxon>
    </lineage>
</organism>
<name>A0ABS9BVZ0_9BACT</name>
<dbReference type="Pfam" id="PF03625">
    <property type="entry name" value="DUF302"/>
    <property type="match status" value="1"/>
</dbReference>
<accession>A0ABS9BVZ0</accession>
<feature type="domain" description="DUF302" evidence="1">
    <location>
        <begin position="36"/>
        <end position="99"/>
    </location>
</feature>
<evidence type="ECO:0000313" key="2">
    <source>
        <dbReference type="EMBL" id="MCF1751801.1"/>
    </source>
</evidence>
<evidence type="ECO:0000259" key="1">
    <source>
        <dbReference type="Pfam" id="PF03625"/>
    </source>
</evidence>
<proteinExistence type="predicted"/>
<protein>
    <submittedName>
        <fullName evidence="2">DUF302 domain-containing protein</fullName>
    </submittedName>
</protein>
<dbReference type="SUPFAM" id="SSF103247">
    <property type="entry name" value="TT1751-like"/>
    <property type="match status" value="1"/>
</dbReference>
<dbReference type="Gene3D" id="3.30.310.70">
    <property type="entry name" value="TT1751-like domain"/>
    <property type="match status" value="1"/>
</dbReference>
<dbReference type="InterPro" id="IPR035923">
    <property type="entry name" value="TT1751-like_sf"/>
</dbReference>
<evidence type="ECO:0000313" key="3">
    <source>
        <dbReference type="Proteomes" id="UP001201449"/>
    </source>
</evidence>
<dbReference type="PANTHER" id="PTHR38342">
    <property type="entry name" value="SLR5037 PROTEIN"/>
    <property type="match status" value="1"/>
</dbReference>
<dbReference type="InterPro" id="IPR005180">
    <property type="entry name" value="DUF302"/>
</dbReference>
<dbReference type="RefSeq" id="WP_234861745.1">
    <property type="nucleotide sequence ID" value="NZ_JAKEVZ010000008.1"/>
</dbReference>
<comment type="caution">
    <text evidence="2">The sequence shown here is derived from an EMBL/GenBank/DDBJ whole genome shotgun (WGS) entry which is preliminary data.</text>
</comment>
<dbReference type="EMBL" id="JAKEVZ010000008">
    <property type="protein sequence ID" value="MCF1751801.1"/>
    <property type="molecule type" value="Genomic_DNA"/>
</dbReference>
<reference evidence="2 3" key="1">
    <citation type="submission" date="2022-01" db="EMBL/GenBank/DDBJ databases">
        <title>Mariniradius saccharolyticus sp. nov., isolated from sediment of a river.</title>
        <authorList>
            <person name="Liu H."/>
        </authorList>
    </citation>
    <scope>NUCLEOTIDE SEQUENCE [LARGE SCALE GENOMIC DNA]</scope>
    <source>
        <strain evidence="2 3">RY-2</strain>
    </source>
</reference>
<dbReference type="CDD" id="cd14797">
    <property type="entry name" value="DUF302"/>
    <property type="match status" value="1"/>
</dbReference>